<accession>A0A417ZBA2</accession>
<dbReference type="EMBL" id="QWLM01000001">
    <property type="protein sequence ID" value="RHW47932.1"/>
    <property type="molecule type" value="Genomic_DNA"/>
</dbReference>
<dbReference type="Proteomes" id="UP000285376">
    <property type="component" value="Unassembled WGS sequence"/>
</dbReference>
<reference evidence="1 2" key="1">
    <citation type="submission" date="2018-08" db="EMBL/GenBank/DDBJ databases">
        <title>Whole genome sequence analysis of Dermacoccus abyssi bacteria isolated from Deep Mariana trench Micromonospora spp reveals genes involved in the environmental adaptation and production of secondary metabolites.</title>
        <authorList>
            <person name="Abdel-Mageed W.M."/>
            <person name="Lehri B."/>
            <person name="Nouioui I."/>
            <person name="Goodfellow I."/>
            <person name="Jaspars M."/>
            <person name="Karlyshev A."/>
        </authorList>
    </citation>
    <scope>NUCLEOTIDE SEQUENCE [LARGE SCALE GENOMIC DNA]</scope>
    <source>
        <strain evidence="1 2">MT1.1</strain>
    </source>
</reference>
<evidence type="ECO:0000313" key="1">
    <source>
        <dbReference type="EMBL" id="RHW47932.1"/>
    </source>
</evidence>
<organism evidence="1 2">
    <name type="scientific">Dermacoccus abyssi</name>
    <dbReference type="NCBI Taxonomy" id="322596"/>
    <lineage>
        <taxon>Bacteria</taxon>
        <taxon>Bacillati</taxon>
        <taxon>Actinomycetota</taxon>
        <taxon>Actinomycetes</taxon>
        <taxon>Micrococcales</taxon>
        <taxon>Dermacoccaceae</taxon>
        <taxon>Dermacoccus</taxon>
    </lineage>
</organism>
<protein>
    <submittedName>
        <fullName evidence="1">DoxX family membrane protein</fullName>
    </submittedName>
</protein>
<proteinExistence type="predicted"/>
<evidence type="ECO:0000313" key="2">
    <source>
        <dbReference type="Proteomes" id="UP000285376"/>
    </source>
</evidence>
<gene>
    <name evidence="1" type="ORF">D1832_00285</name>
</gene>
<comment type="caution">
    <text evidence="1">The sequence shown here is derived from an EMBL/GenBank/DDBJ whole genome shotgun (WGS) entry which is preliminary data.</text>
</comment>
<dbReference type="RefSeq" id="WP_118912133.1">
    <property type="nucleotide sequence ID" value="NZ_CBCRVH010000001.1"/>
</dbReference>
<name>A0A417ZBA2_9MICO</name>
<dbReference type="AlphaFoldDB" id="A0A417ZBA2"/>
<sequence length="175" mass="18325">MPIRRIARAALASYFLNEAAKAFKNTQSQAEEAAPFVEFVSRESGKKVPNDPELVVKAQGALMGGAGAALALGKFPRLSAALLTPTVGANAYMHDAFWAEKDPAARGRKQSNFFRTVAIVGGVLLAAADTAGKPGLAWRASHGVKTSRREAARAAKTARREAKLLAAQAGNALPA</sequence>